<proteinExistence type="predicted"/>
<evidence type="ECO:0000313" key="1">
    <source>
        <dbReference type="EMBL" id="KAI3354845.1"/>
    </source>
</evidence>
<gene>
    <name evidence="1" type="ORF">L3Q82_004646</name>
</gene>
<evidence type="ECO:0000313" key="2">
    <source>
        <dbReference type="Proteomes" id="UP000831701"/>
    </source>
</evidence>
<comment type="caution">
    <text evidence="1">The sequence shown here is derived from an EMBL/GenBank/DDBJ whole genome shotgun (WGS) entry which is preliminary data.</text>
</comment>
<sequence length="101" mass="11078">MEVFSFLGACSRGSEHAGTPQASVQIPAGTLCPAEEIGRPHQCPAPCRSGQNSGAQRREGERERKRSALEREKDVKRERGLWKMGKELGICRREKTDGIAG</sequence>
<reference evidence="1" key="1">
    <citation type="submission" date="2022-04" db="EMBL/GenBank/DDBJ databases">
        <title>Jade perch genome.</title>
        <authorList>
            <person name="Chao B."/>
        </authorList>
    </citation>
    <scope>NUCLEOTIDE SEQUENCE</scope>
    <source>
        <strain evidence="1">CB-2022</strain>
    </source>
</reference>
<accession>A0ACB8VGR2</accession>
<keyword evidence="2" id="KW-1185">Reference proteome</keyword>
<organism evidence="1 2">
    <name type="scientific">Scortum barcoo</name>
    <name type="common">barcoo grunter</name>
    <dbReference type="NCBI Taxonomy" id="214431"/>
    <lineage>
        <taxon>Eukaryota</taxon>
        <taxon>Metazoa</taxon>
        <taxon>Chordata</taxon>
        <taxon>Craniata</taxon>
        <taxon>Vertebrata</taxon>
        <taxon>Euteleostomi</taxon>
        <taxon>Actinopterygii</taxon>
        <taxon>Neopterygii</taxon>
        <taxon>Teleostei</taxon>
        <taxon>Neoteleostei</taxon>
        <taxon>Acanthomorphata</taxon>
        <taxon>Eupercaria</taxon>
        <taxon>Centrarchiformes</taxon>
        <taxon>Terapontoidei</taxon>
        <taxon>Terapontidae</taxon>
        <taxon>Scortum</taxon>
    </lineage>
</organism>
<dbReference type="Proteomes" id="UP000831701">
    <property type="component" value="Chromosome 21"/>
</dbReference>
<dbReference type="EMBL" id="CM041551">
    <property type="protein sequence ID" value="KAI3354845.1"/>
    <property type="molecule type" value="Genomic_DNA"/>
</dbReference>
<name>A0ACB8VGR2_9TELE</name>
<protein>
    <submittedName>
        <fullName evidence="1">Uncharacterized protein</fullName>
    </submittedName>
</protein>